<dbReference type="Proteomes" id="UP000195402">
    <property type="component" value="Unassembled WGS sequence"/>
</dbReference>
<dbReference type="InterPro" id="IPR032675">
    <property type="entry name" value="LRR_dom_sf"/>
</dbReference>
<dbReference type="GO" id="GO:0031146">
    <property type="term" value="P:SCF-dependent proteasomal ubiquitin-dependent protein catabolic process"/>
    <property type="evidence" value="ECO:0007669"/>
    <property type="project" value="TreeGrafter"/>
</dbReference>
<dbReference type="InParanoid" id="A0A200RD43"/>
<name>A0A200RD43_MACCD</name>
<keyword evidence="2" id="KW-1185">Reference proteome</keyword>
<dbReference type="FunCoup" id="A0A200RD43">
    <property type="interactions" value="129"/>
</dbReference>
<sequence>MEQLLCDELVQEIFVRLPSSSSSSVSLVCKRWLNLHRTSINSLSLRINPNNSTSIPSFLSRYPHLSSLTIISDNNTSPLFSSPQSNQSSSFSPDQILVSIASNCSNLHLLRFFAGPVSSSSFFSLSTSCKQLTSLHISSFRPLCFRWLIFFPFLKELSFTNSSPKFDDFTAGDFNFNSHDKDEALFSPNSSGLPLESLCLSGIGAEDHGMGWLWRNCTKLRKLNLKNCEGVGDGASFSSFFNCLKGLQELELRTSRTIVDGVLWQLAEHCNSLNSLLLYDGGSREGLHRFISRTRSTLQRLDFRLPLDLDNNHLSAVAENFRGLVSLRLQSCCLVTGEGLKNLGSVMSHGLQELALINCDVVEREPGLLTTLGQNLRGLKKLDLSFNEMLADKELVSMLVSCKNLMDIKLRGCRGITNASMVSMCKSCKVMESVDIKQCFRIGEQGVEVVLMNLPRLRSVQVEENKVSDVAKTWASQKFIEVVD</sequence>
<reference evidence="1 2" key="1">
    <citation type="journal article" date="2017" name="Mol. Plant">
        <title>The Genome of Medicinal Plant Macleaya cordata Provides New Insights into Benzylisoquinoline Alkaloids Metabolism.</title>
        <authorList>
            <person name="Liu X."/>
            <person name="Liu Y."/>
            <person name="Huang P."/>
            <person name="Ma Y."/>
            <person name="Qing Z."/>
            <person name="Tang Q."/>
            <person name="Cao H."/>
            <person name="Cheng P."/>
            <person name="Zheng Y."/>
            <person name="Yuan Z."/>
            <person name="Zhou Y."/>
            <person name="Liu J."/>
            <person name="Tang Z."/>
            <person name="Zhuo Y."/>
            <person name="Zhang Y."/>
            <person name="Yu L."/>
            <person name="Huang J."/>
            <person name="Yang P."/>
            <person name="Peng Q."/>
            <person name="Zhang J."/>
            <person name="Jiang W."/>
            <person name="Zhang Z."/>
            <person name="Lin K."/>
            <person name="Ro D.K."/>
            <person name="Chen X."/>
            <person name="Xiong X."/>
            <person name="Shang Y."/>
            <person name="Huang S."/>
            <person name="Zeng J."/>
        </authorList>
    </citation>
    <scope>NUCLEOTIDE SEQUENCE [LARGE SCALE GENOMIC DNA]</scope>
    <source>
        <strain evidence="2">cv. BLH2017</strain>
        <tissue evidence="1">Root</tissue>
    </source>
</reference>
<dbReference type="STRING" id="56857.A0A200RD43"/>
<evidence type="ECO:0000313" key="2">
    <source>
        <dbReference type="Proteomes" id="UP000195402"/>
    </source>
</evidence>
<dbReference type="PANTHER" id="PTHR13318">
    <property type="entry name" value="PARTNER OF PAIRED, ISOFORM B-RELATED"/>
    <property type="match status" value="1"/>
</dbReference>
<evidence type="ECO:0000313" key="1">
    <source>
        <dbReference type="EMBL" id="OVA20630.1"/>
    </source>
</evidence>
<dbReference type="PANTHER" id="PTHR13318:SF77">
    <property type="entry name" value="F-BOX DOMAIN-CONTAINING PROTEIN"/>
    <property type="match status" value="1"/>
</dbReference>
<dbReference type="SUPFAM" id="SSF52047">
    <property type="entry name" value="RNI-like"/>
    <property type="match status" value="1"/>
</dbReference>
<dbReference type="InterPro" id="IPR006553">
    <property type="entry name" value="Leu-rich_rpt_Cys-con_subtyp"/>
</dbReference>
<comment type="caution">
    <text evidence="1">The sequence shown here is derived from an EMBL/GenBank/DDBJ whole genome shotgun (WGS) entry which is preliminary data.</text>
</comment>
<dbReference type="InterPro" id="IPR036047">
    <property type="entry name" value="F-box-like_dom_sf"/>
</dbReference>
<dbReference type="GO" id="GO:0019005">
    <property type="term" value="C:SCF ubiquitin ligase complex"/>
    <property type="evidence" value="ECO:0007669"/>
    <property type="project" value="TreeGrafter"/>
</dbReference>
<proteinExistence type="predicted"/>
<accession>A0A200RD43</accession>
<dbReference type="SMART" id="SM00367">
    <property type="entry name" value="LRR_CC"/>
    <property type="match status" value="4"/>
</dbReference>
<dbReference type="AlphaFoldDB" id="A0A200RD43"/>
<dbReference type="OrthoDB" id="550575at2759"/>
<dbReference type="SUPFAM" id="SSF81383">
    <property type="entry name" value="F-box domain"/>
    <property type="match status" value="1"/>
</dbReference>
<dbReference type="EMBL" id="MVGT01000078">
    <property type="protein sequence ID" value="OVA20630.1"/>
    <property type="molecule type" value="Genomic_DNA"/>
</dbReference>
<dbReference type="Gene3D" id="3.80.10.10">
    <property type="entry name" value="Ribonuclease Inhibitor"/>
    <property type="match status" value="3"/>
</dbReference>
<gene>
    <name evidence="1" type="ORF">BVC80_1065g189</name>
</gene>
<protein>
    <submittedName>
        <fullName evidence="1">Leucine-rich repeat</fullName>
    </submittedName>
</protein>
<organism evidence="1 2">
    <name type="scientific">Macleaya cordata</name>
    <name type="common">Five-seeded plume-poppy</name>
    <name type="synonym">Bocconia cordata</name>
    <dbReference type="NCBI Taxonomy" id="56857"/>
    <lineage>
        <taxon>Eukaryota</taxon>
        <taxon>Viridiplantae</taxon>
        <taxon>Streptophyta</taxon>
        <taxon>Embryophyta</taxon>
        <taxon>Tracheophyta</taxon>
        <taxon>Spermatophyta</taxon>
        <taxon>Magnoliopsida</taxon>
        <taxon>Ranunculales</taxon>
        <taxon>Papaveraceae</taxon>
        <taxon>Papaveroideae</taxon>
        <taxon>Macleaya</taxon>
    </lineage>
</organism>
<dbReference type="OMA" id="RCDLQKL"/>